<dbReference type="RefSeq" id="WP_132256964.1">
    <property type="nucleotide sequence ID" value="NZ_SLZQ01000001.1"/>
</dbReference>
<feature type="chain" id="PRO_5020760679" description="Lipoprotein" evidence="2">
    <location>
        <begin position="24"/>
        <end position="130"/>
    </location>
</feature>
<name>A0A4R3I1Y1_PAULE</name>
<organism evidence="3 4">
    <name type="scientific">Paucimonas lemoignei</name>
    <name type="common">Pseudomonas lemoignei</name>
    <dbReference type="NCBI Taxonomy" id="29443"/>
    <lineage>
        <taxon>Bacteria</taxon>
        <taxon>Pseudomonadati</taxon>
        <taxon>Pseudomonadota</taxon>
        <taxon>Betaproteobacteria</taxon>
        <taxon>Burkholderiales</taxon>
        <taxon>Burkholderiaceae</taxon>
        <taxon>Paucimonas</taxon>
    </lineage>
</organism>
<dbReference type="AlphaFoldDB" id="A0A4R3I1Y1"/>
<evidence type="ECO:0000256" key="1">
    <source>
        <dbReference type="SAM" id="MobiDB-lite"/>
    </source>
</evidence>
<dbReference type="EMBL" id="SLZQ01000001">
    <property type="protein sequence ID" value="TCS39562.1"/>
    <property type="molecule type" value="Genomic_DNA"/>
</dbReference>
<protein>
    <recommendedName>
        <fullName evidence="5">Lipoprotein</fullName>
    </recommendedName>
</protein>
<comment type="caution">
    <text evidence="3">The sequence shown here is derived from an EMBL/GenBank/DDBJ whole genome shotgun (WGS) entry which is preliminary data.</text>
</comment>
<reference evidence="3 4" key="1">
    <citation type="submission" date="2019-03" db="EMBL/GenBank/DDBJ databases">
        <title>Genomic Encyclopedia of Type Strains, Phase IV (KMG-IV): sequencing the most valuable type-strain genomes for metagenomic binning, comparative biology and taxonomic classification.</title>
        <authorList>
            <person name="Goeker M."/>
        </authorList>
    </citation>
    <scope>NUCLEOTIDE SEQUENCE [LARGE SCALE GENOMIC DNA]</scope>
    <source>
        <strain evidence="3 4">DSM 7445</strain>
    </source>
</reference>
<feature type="signal peptide" evidence="2">
    <location>
        <begin position="1"/>
        <end position="23"/>
    </location>
</feature>
<dbReference type="Proteomes" id="UP000295382">
    <property type="component" value="Unassembled WGS sequence"/>
</dbReference>
<sequence length="130" mass="14542">MKMTFGKLGFALLLSVSMAGAMAGPAQDWQSEDSARVERQMEWARASQARRGDGGGYPDYDRRGGNDGRGGYDGRNGRDDQFRNGQQQGGYWQAPPDDGRRGGRMSPEERRELRRQIDEAGRNIYAPGRR</sequence>
<gene>
    <name evidence="3" type="ORF">EDC30_101518</name>
</gene>
<dbReference type="OrthoDB" id="9132789at2"/>
<keyword evidence="4" id="KW-1185">Reference proteome</keyword>
<proteinExistence type="predicted"/>
<evidence type="ECO:0000313" key="3">
    <source>
        <dbReference type="EMBL" id="TCS39562.1"/>
    </source>
</evidence>
<feature type="compositionally biased region" description="Basic and acidic residues" evidence="1">
    <location>
        <begin position="59"/>
        <end position="82"/>
    </location>
</feature>
<feature type="region of interest" description="Disordered" evidence="1">
    <location>
        <begin position="22"/>
        <end position="130"/>
    </location>
</feature>
<feature type="compositionally biased region" description="Basic and acidic residues" evidence="1">
    <location>
        <begin position="97"/>
        <end position="121"/>
    </location>
</feature>
<evidence type="ECO:0000313" key="4">
    <source>
        <dbReference type="Proteomes" id="UP000295382"/>
    </source>
</evidence>
<keyword evidence="2" id="KW-0732">Signal</keyword>
<accession>A0A4R3I1Y1</accession>
<feature type="compositionally biased region" description="Basic and acidic residues" evidence="1">
    <location>
        <begin position="33"/>
        <end position="42"/>
    </location>
</feature>
<evidence type="ECO:0000256" key="2">
    <source>
        <dbReference type="SAM" id="SignalP"/>
    </source>
</evidence>
<evidence type="ECO:0008006" key="5">
    <source>
        <dbReference type="Google" id="ProtNLM"/>
    </source>
</evidence>